<feature type="non-terminal residue" evidence="2">
    <location>
        <position position="1"/>
    </location>
</feature>
<protein>
    <submittedName>
        <fullName evidence="2">FIG00907047: phosphodiesterase/nucleotide pyrophosphatase</fullName>
    </submittedName>
</protein>
<feature type="region of interest" description="Disordered" evidence="1">
    <location>
        <begin position="1"/>
        <end position="125"/>
    </location>
</feature>
<accession>A0A6J4PCV1</accession>
<feature type="compositionally biased region" description="Basic and acidic residues" evidence="1">
    <location>
        <begin position="59"/>
        <end position="70"/>
    </location>
</feature>
<feature type="compositionally biased region" description="Basic and acidic residues" evidence="1">
    <location>
        <begin position="101"/>
        <end position="110"/>
    </location>
</feature>
<proteinExistence type="predicted"/>
<evidence type="ECO:0000313" key="2">
    <source>
        <dbReference type="EMBL" id="CAA9406530.1"/>
    </source>
</evidence>
<sequence>LLAGRRPGAGLRADGRHPPQAGVRPGRDVPRPEAVHGEGPDRLDAAAEETGVPDDDAGDRDGRDGGEGEPRPPAGDARGGAAGHDAAEGPPTGRRRRGRADRRVRVDPAARRGGSRRGGGRHAAL</sequence>
<feature type="compositionally biased region" description="Basic residues" evidence="1">
    <location>
        <begin position="113"/>
        <end position="125"/>
    </location>
</feature>
<feature type="compositionally biased region" description="Basic and acidic residues" evidence="1">
    <location>
        <begin position="25"/>
        <end position="45"/>
    </location>
</feature>
<gene>
    <name evidence="2" type="ORF">AVDCRST_MAG64-2011</name>
</gene>
<name>A0A6J4PCV1_9BACT</name>
<reference evidence="2" key="1">
    <citation type="submission" date="2020-02" db="EMBL/GenBank/DDBJ databases">
        <authorList>
            <person name="Meier V. D."/>
        </authorList>
    </citation>
    <scope>NUCLEOTIDE SEQUENCE</scope>
    <source>
        <strain evidence="2">AVDCRST_MAG64</strain>
    </source>
</reference>
<organism evidence="2">
    <name type="scientific">uncultured Phycisphaerae bacterium</name>
    <dbReference type="NCBI Taxonomy" id="904963"/>
    <lineage>
        <taxon>Bacteria</taxon>
        <taxon>Pseudomonadati</taxon>
        <taxon>Planctomycetota</taxon>
        <taxon>Phycisphaerae</taxon>
        <taxon>environmental samples</taxon>
    </lineage>
</organism>
<dbReference type="EMBL" id="CADCUQ010000459">
    <property type="protein sequence ID" value="CAA9406530.1"/>
    <property type="molecule type" value="Genomic_DNA"/>
</dbReference>
<feature type="non-terminal residue" evidence="2">
    <location>
        <position position="125"/>
    </location>
</feature>
<dbReference type="AlphaFoldDB" id="A0A6J4PCV1"/>
<evidence type="ECO:0000256" key="1">
    <source>
        <dbReference type="SAM" id="MobiDB-lite"/>
    </source>
</evidence>